<evidence type="ECO:0000313" key="3">
    <source>
        <dbReference type="EMBL" id="MBF8194635.1"/>
    </source>
</evidence>
<proteinExistence type="predicted"/>
<feature type="coiled-coil region" evidence="1">
    <location>
        <begin position="364"/>
        <end position="391"/>
    </location>
</feature>
<reference evidence="3" key="1">
    <citation type="submission" date="2020-11" db="EMBL/GenBank/DDBJ databases">
        <title>Whole-genome analyses of Nonomuraea sp. K274.</title>
        <authorList>
            <person name="Veyisoglu A."/>
        </authorList>
    </citation>
    <scope>NUCLEOTIDE SEQUENCE</scope>
    <source>
        <strain evidence="3">K274</strain>
    </source>
</reference>
<keyword evidence="4" id="KW-1185">Reference proteome</keyword>
<name>A0A931AQL3_9ACTN</name>
<gene>
    <name evidence="3" type="ORF">ITP53_55085</name>
</gene>
<dbReference type="AlphaFoldDB" id="A0A931AQL3"/>
<feature type="region of interest" description="Disordered" evidence="2">
    <location>
        <begin position="566"/>
        <end position="589"/>
    </location>
</feature>
<protein>
    <submittedName>
        <fullName evidence="3">Uncharacterized protein</fullName>
    </submittedName>
</protein>
<sequence>MSSRAAQVREVRAGVLAYDVVVERRAAAEEDRDRARDELASAQMAHDRAERLRNERIRDLAAALGEWAAGCSQLRLDPGEIADLAERFEAADELVAVARTAAEVRLAGGEQHLAGLREGLVAERAELARERERLDGQSALEPPAPHTRTAARFGRPGIPLWRAVAFRPGIDPAAQAGVEAALEAAGLLDLWLLPDDRFDTGDGDALGAVAPSRPAPGHFETGDGDGLGMVALSRPAPGQSLAHVLSTEVDSPVQADTVLAGIAYGPTAIGVDHPAAVGADGTWRLGPAAGRWAKPEPTYIGATARERARRRRVAELDDRLSELSGRIAECDHLLADLAGDRDTLAAELRRRPGRKPYADAVQGLDAAARKVALLDDLLRTYEQRLRERENEAGRSLRRLAELAAGHALPTSAAALDDLEEALRTAEATGTVWHDRRGDARVARERAEHAAETAREYEELAVRAVERAEEAAAAAIMPAEKLAAVESTAGVEHLRVLEQLRETQTAHQTCRRLIKAINDDVARLNARLGRLWGEVGTAEEKHAAAGRALDAASDRFRRLVAGHLPADAWATPEHPPDSETPAVPGAAAGETPAVLGASGAGTPVVLRASGAGTPVVLGAVQGAAAVQGAVSGG</sequence>
<dbReference type="Proteomes" id="UP000605361">
    <property type="component" value="Unassembled WGS sequence"/>
</dbReference>
<evidence type="ECO:0000313" key="4">
    <source>
        <dbReference type="Proteomes" id="UP000605361"/>
    </source>
</evidence>
<comment type="caution">
    <text evidence="3">The sequence shown here is derived from an EMBL/GenBank/DDBJ whole genome shotgun (WGS) entry which is preliminary data.</text>
</comment>
<keyword evidence="1" id="KW-0175">Coiled coil</keyword>
<dbReference type="EMBL" id="JADOGI010000485">
    <property type="protein sequence ID" value="MBF8194635.1"/>
    <property type="molecule type" value="Genomic_DNA"/>
</dbReference>
<feature type="non-terminal residue" evidence="3">
    <location>
        <position position="632"/>
    </location>
</feature>
<organism evidence="3 4">
    <name type="scientific">Nonomuraea cypriaca</name>
    <dbReference type="NCBI Taxonomy" id="1187855"/>
    <lineage>
        <taxon>Bacteria</taxon>
        <taxon>Bacillati</taxon>
        <taxon>Actinomycetota</taxon>
        <taxon>Actinomycetes</taxon>
        <taxon>Streptosporangiales</taxon>
        <taxon>Streptosporangiaceae</taxon>
        <taxon>Nonomuraea</taxon>
    </lineage>
</organism>
<evidence type="ECO:0000256" key="2">
    <source>
        <dbReference type="SAM" id="MobiDB-lite"/>
    </source>
</evidence>
<feature type="coiled-coil region" evidence="1">
    <location>
        <begin position="439"/>
        <end position="473"/>
    </location>
</feature>
<evidence type="ECO:0000256" key="1">
    <source>
        <dbReference type="SAM" id="Coils"/>
    </source>
</evidence>
<feature type="coiled-coil region" evidence="1">
    <location>
        <begin position="18"/>
        <end position="52"/>
    </location>
</feature>
<accession>A0A931AQL3</accession>